<keyword evidence="1 2" id="KW-1015">Disulfide bond</keyword>
<dbReference type="InterPro" id="IPR036055">
    <property type="entry name" value="LDL_receptor-like_sf"/>
</dbReference>
<dbReference type="Pfam" id="PF00057">
    <property type="entry name" value="Ldl_recept_a"/>
    <property type="match status" value="2"/>
</dbReference>
<dbReference type="SUPFAM" id="SSF57424">
    <property type="entry name" value="LDL receptor-like module"/>
    <property type="match status" value="2"/>
</dbReference>
<dbReference type="PROSITE" id="PS50068">
    <property type="entry name" value="LDLRA_2"/>
    <property type="match status" value="2"/>
</dbReference>
<dbReference type="PROSITE" id="PS50060">
    <property type="entry name" value="MAM_2"/>
    <property type="match status" value="7"/>
</dbReference>
<name>A0A6J8ENU6_MYTCO</name>
<feature type="domain" description="MAM" evidence="4">
    <location>
        <begin position="580"/>
        <end position="729"/>
    </location>
</feature>
<dbReference type="Proteomes" id="UP000507470">
    <property type="component" value="Unassembled WGS sequence"/>
</dbReference>
<feature type="domain" description="MAM" evidence="4">
    <location>
        <begin position="1"/>
        <end position="78"/>
    </location>
</feature>
<feature type="domain" description="MAM" evidence="4">
    <location>
        <begin position="90"/>
        <end position="244"/>
    </location>
</feature>
<dbReference type="CDD" id="cd00112">
    <property type="entry name" value="LDLa"/>
    <property type="match status" value="2"/>
</dbReference>
<dbReference type="GO" id="GO:0016020">
    <property type="term" value="C:membrane"/>
    <property type="evidence" value="ECO:0007669"/>
    <property type="project" value="InterPro"/>
</dbReference>
<feature type="domain" description="MAM" evidence="4">
    <location>
        <begin position="416"/>
        <end position="575"/>
    </location>
</feature>
<reference evidence="5 6" key="1">
    <citation type="submission" date="2020-06" db="EMBL/GenBank/DDBJ databases">
        <authorList>
            <person name="Li R."/>
            <person name="Bekaert M."/>
        </authorList>
    </citation>
    <scope>NUCLEOTIDE SEQUENCE [LARGE SCALE GENOMIC DNA]</scope>
    <source>
        <strain evidence="6">wild</strain>
    </source>
</reference>
<evidence type="ECO:0000256" key="1">
    <source>
        <dbReference type="ARBA" id="ARBA00023157"/>
    </source>
</evidence>
<dbReference type="Gene3D" id="4.10.400.10">
    <property type="entry name" value="Low-density Lipoprotein Receptor"/>
    <property type="match status" value="2"/>
</dbReference>
<sequence>MYGSSINELQVQISSNSDTNGKVVWSKKYQQGNKWHSASVDIPALYGLQIKFVGIRGNSYRGDIGVDEVKLQRGTCDSVCPNNIEEDAGVNCTFSKRNACNYTTETGDWMYKSYSTPGKNLPPTDVSGRSFGYYFYQSSNGKEGDSSRLFSPYFTSSSSSTVRFYSYFGGSDVGSLRVSTIDDSGKTTSLWYKHGEQANGWLLSCISLKQEAELLLEFVASRSSDGDAAIAVDNVTLSEKPCMFGIAETVCDFDHPYMCGYKVNCSCTQQSHLYKWIRHTGPTASKHTGPESDSESDGYYMYAEATFGDHSDATSLKFPEFKTTGSQNLQFKYHMYGSDTGTLMVQAKNKGNNSITKIWSLTGPQKNDWKQICMPLTIAAQTIVELSFVAIRGDGPIGDIAIDDVLVTEEECPHTASCDFSYGTCDYHVTWNDYIVKWIRGHHVGIPFSSLDGFYFYVVSTKWKEGTQTFLFSKIFQAYGTESVSFDYINSQYTKFEVGWIEAPTDNTTLDNIKYSDINILHTTTNKVDHWTKRCVSLGAMTRNISIVFVHTSGVSDTQLTAVDNVEVSMSSCNEGIYESSCGFEPLDLCGYDIITPDKCPTQETYRWTVANENGNNVLYADGSLGEPDDMAVIEFPNNSISSMMFLHFKYMVNNWNNDKNLMYSISKEDDLTSVVATRPYLSAWQTYCVGVPGPKVVNLRFQAKRNQADRDSDIYIDDVNLSSDSCPAKTVTCDFDDSVMCGYYMSSSWKRTEHNAKTGDYYMAVTPSSSTSFSLVSPYRLATNNVQCLQFRYIFTGSSKAQLLFKLHRENSESTKVSLEGTRIWNNFLYQIEEKFDFLVFILDSVHPLIGSDEAAGIDDVKISTGTCLPVDCKNDEYRCASGLQCIPQSYVCDSVTHCVDGSDEKNCDGSITCDFESPRICEYTLTGYNIFRINDTDGNHHISIPLGDFHLLQSPLEYIPTASCLSFLTKVTYNIHSAIRLSLQDVDGLLMPIYTVGNMKATPYWTPYKTNIPSGNYSVVFEKLFPKRNYYGYLKIDDVVLHPGECSEGCIAGYFNCTADNVCIPEEYVCDRKWYCSDGEDEMICDYSITCSFDEDDLCEYDFGSWKNGSSDTVKELNLLDHTFQNSTGSYMYTGDLDGLYHDREMTSPTFQIDKPMCVEFFYVLIRTHEYSSTFLAIHQNTTYKNNEAFSLVEYRTNVNNQWQRGKFPVDVGIISLRFTAGGHRSVVAIDDVLLKDRNFCSDNFGNSSVSPSLLPSTVIPATNTSSGGTIPHVTIVSARYSGNSGYYLCSANNSVGTGHSNFTYLNVIGGQNGLEVETKSEPTPQPTIHNQSAELQSKQIFP</sequence>
<feature type="domain" description="MAM" evidence="4">
    <location>
        <begin position="732"/>
        <end position="871"/>
    </location>
</feature>
<evidence type="ECO:0000259" key="4">
    <source>
        <dbReference type="PROSITE" id="PS50060"/>
    </source>
</evidence>
<dbReference type="InterPro" id="IPR002172">
    <property type="entry name" value="LDrepeatLR_classA_rpt"/>
</dbReference>
<dbReference type="InterPro" id="IPR013320">
    <property type="entry name" value="ConA-like_dom_sf"/>
</dbReference>
<dbReference type="PRINTS" id="PR00261">
    <property type="entry name" value="LDLRECEPTOR"/>
</dbReference>
<evidence type="ECO:0000256" key="3">
    <source>
        <dbReference type="SAM" id="MobiDB-lite"/>
    </source>
</evidence>
<feature type="compositionally biased region" description="Polar residues" evidence="3">
    <location>
        <begin position="1329"/>
        <end position="1345"/>
    </location>
</feature>
<dbReference type="OrthoDB" id="6125414at2759"/>
<keyword evidence="6" id="KW-1185">Reference proteome</keyword>
<evidence type="ECO:0000313" key="5">
    <source>
        <dbReference type="EMBL" id="CAC5421235.1"/>
    </source>
</evidence>
<dbReference type="Pfam" id="PF00629">
    <property type="entry name" value="MAM"/>
    <property type="match status" value="6"/>
</dbReference>
<dbReference type="Gene3D" id="2.60.120.200">
    <property type="match status" value="7"/>
</dbReference>
<dbReference type="PANTHER" id="PTHR23282:SF101">
    <property type="entry name" value="MAM DOMAIN-CONTAINING PROTEIN"/>
    <property type="match status" value="1"/>
</dbReference>
<feature type="domain" description="MAM" evidence="4">
    <location>
        <begin position="249"/>
        <end position="414"/>
    </location>
</feature>
<dbReference type="CDD" id="cd06263">
    <property type="entry name" value="MAM"/>
    <property type="match status" value="3"/>
</dbReference>
<protein>
    <recommendedName>
        <fullName evidence="4">MAM domain-containing protein</fullName>
    </recommendedName>
</protein>
<dbReference type="InterPro" id="IPR023415">
    <property type="entry name" value="LDLR_class-A_CS"/>
</dbReference>
<feature type="disulfide bond" evidence="2">
    <location>
        <begin position="894"/>
        <end position="909"/>
    </location>
</feature>
<feature type="region of interest" description="Disordered" evidence="3">
    <location>
        <begin position="1320"/>
        <end position="1345"/>
    </location>
</feature>
<dbReference type="EMBL" id="CACVKT020009294">
    <property type="protein sequence ID" value="CAC5421235.1"/>
    <property type="molecule type" value="Genomic_DNA"/>
</dbReference>
<feature type="disulfide bond" evidence="2">
    <location>
        <begin position="1072"/>
        <end position="1087"/>
    </location>
</feature>
<comment type="caution">
    <text evidence="2">Lacks conserved residue(s) required for the propagation of feature annotation.</text>
</comment>
<dbReference type="InterPro" id="IPR000998">
    <property type="entry name" value="MAM_dom"/>
</dbReference>
<evidence type="ECO:0000313" key="6">
    <source>
        <dbReference type="Proteomes" id="UP000507470"/>
    </source>
</evidence>
<dbReference type="SUPFAM" id="SSF49899">
    <property type="entry name" value="Concanavalin A-like lectins/glucanases"/>
    <property type="match status" value="8"/>
</dbReference>
<organism evidence="5 6">
    <name type="scientific">Mytilus coruscus</name>
    <name type="common">Sea mussel</name>
    <dbReference type="NCBI Taxonomy" id="42192"/>
    <lineage>
        <taxon>Eukaryota</taxon>
        <taxon>Metazoa</taxon>
        <taxon>Spiralia</taxon>
        <taxon>Lophotrochozoa</taxon>
        <taxon>Mollusca</taxon>
        <taxon>Bivalvia</taxon>
        <taxon>Autobranchia</taxon>
        <taxon>Pteriomorphia</taxon>
        <taxon>Mytilida</taxon>
        <taxon>Mytiloidea</taxon>
        <taxon>Mytilidae</taxon>
        <taxon>Mytilinae</taxon>
        <taxon>Mytilus</taxon>
    </lineage>
</organism>
<feature type="domain" description="MAM" evidence="4">
    <location>
        <begin position="1091"/>
        <end position="1245"/>
    </location>
</feature>
<dbReference type="PANTHER" id="PTHR23282">
    <property type="entry name" value="APICAL ENDOSOMAL GLYCOPROTEIN PRECURSOR"/>
    <property type="match status" value="1"/>
</dbReference>
<proteinExistence type="predicted"/>
<dbReference type="SMART" id="SM00192">
    <property type="entry name" value="LDLa"/>
    <property type="match status" value="2"/>
</dbReference>
<dbReference type="SMART" id="SM00137">
    <property type="entry name" value="MAM"/>
    <property type="match status" value="3"/>
</dbReference>
<gene>
    <name evidence="5" type="ORF">MCOR_53375</name>
</gene>
<dbReference type="PROSITE" id="PS01209">
    <property type="entry name" value="LDLRA_1"/>
    <property type="match status" value="1"/>
</dbReference>
<dbReference type="InterPro" id="IPR051560">
    <property type="entry name" value="MAM_domain-containing"/>
</dbReference>
<evidence type="ECO:0000256" key="2">
    <source>
        <dbReference type="PROSITE-ProRule" id="PRU00124"/>
    </source>
</evidence>
<accession>A0A6J8ENU6</accession>